<dbReference type="InParanoid" id="A0A1B7MZI0"/>
<proteinExistence type="predicted"/>
<dbReference type="OrthoDB" id="10263226at2759"/>
<accession>A0A1B7MZI0</accession>
<evidence type="ECO:0000256" key="1">
    <source>
        <dbReference type="SAM" id="MobiDB-lite"/>
    </source>
</evidence>
<sequence length="113" mass="12577">MITSGQVVIDLQTTVKENNLDARATNIERNVKLEFGKALKLLYGYALVPCANKNRGVRLAVKGSGDYRSISQANHPDENDGSREEEPNLEEQDQDQLVQKYVVSAAERGWGWG</sequence>
<feature type="compositionally biased region" description="Basic and acidic residues" evidence="1">
    <location>
        <begin position="75"/>
        <end position="86"/>
    </location>
</feature>
<dbReference type="AlphaFoldDB" id="A0A1B7MZI0"/>
<reference evidence="2 3" key="1">
    <citation type="submission" date="2016-06" db="EMBL/GenBank/DDBJ databases">
        <title>Comparative genomics of the ectomycorrhizal sister species Rhizopogon vinicolor and Rhizopogon vesiculosus (Basidiomycota: Boletales) reveals a divergence of the mating type B locus.</title>
        <authorList>
            <consortium name="DOE Joint Genome Institute"/>
            <person name="Mujic A.B."/>
            <person name="Kuo A."/>
            <person name="Tritt A."/>
            <person name="Lipzen A."/>
            <person name="Chen C."/>
            <person name="Johnson J."/>
            <person name="Sharma A."/>
            <person name="Barry K."/>
            <person name="Grigoriev I.V."/>
            <person name="Spatafora J.W."/>
        </authorList>
    </citation>
    <scope>NUCLEOTIDE SEQUENCE [LARGE SCALE GENOMIC DNA]</scope>
    <source>
        <strain evidence="2 3">AM-OR11-026</strain>
    </source>
</reference>
<name>A0A1B7MZI0_9AGAM</name>
<feature type="region of interest" description="Disordered" evidence="1">
    <location>
        <begin position="67"/>
        <end position="96"/>
    </location>
</feature>
<evidence type="ECO:0000313" key="3">
    <source>
        <dbReference type="Proteomes" id="UP000092154"/>
    </source>
</evidence>
<keyword evidence="3" id="KW-1185">Reference proteome</keyword>
<evidence type="ECO:0000313" key="2">
    <source>
        <dbReference type="EMBL" id="OAX37971.1"/>
    </source>
</evidence>
<dbReference type="EMBL" id="KV448320">
    <property type="protein sequence ID" value="OAX37971.1"/>
    <property type="molecule type" value="Genomic_DNA"/>
</dbReference>
<protein>
    <submittedName>
        <fullName evidence="2">Uncharacterized protein</fullName>
    </submittedName>
</protein>
<gene>
    <name evidence="2" type="ORF">K503DRAFT_783234</name>
</gene>
<organism evidence="2 3">
    <name type="scientific">Rhizopogon vinicolor AM-OR11-026</name>
    <dbReference type="NCBI Taxonomy" id="1314800"/>
    <lineage>
        <taxon>Eukaryota</taxon>
        <taxon>Fungi</taxon>
        <taxon>Dikarya</taxon>
        <taxon>Basidiomycota</taxon>
        <taxon>Agaricomycotina</taxon>
        <taxon>Agaricomycetes</taxon>
        <taxon>Agaricomycetidae</taxon>
        <taxon>Boletales</taxon>
        <taxon>Suillineae</taxon>
        <taxon>Rhizopogonaceae</taxon>
        <taxon>Rhizopogon</taxon>
    </lineage>
</organism>
<dbReference type="Proteomes" id="UP000092154">
    <property type="component" value="Unassembled WGS sequence"/>
</dbReference>